<evidence type="ECO:0000256" key="3">
    <source>
        <dbReference type="ARBA" id="ARBA00023163"/>
    </source>
</evidence>
<dbReference type="PRINTS" id="PR00033">
    <property type="entry name" value="HTHASNC"/>
</dbReference>
<evidence type="ECO:0000313" key="6">
    <source>
        <dbReference type="Proteomes" id="UP001500542"/>
    </source>
</evidence>
<evidence type="ECO:0000313" key="5">
    <source>
        <dbReference type="EMBL" id="GAA0949737.1"/>
    </source>
</evidence>
<dbReference type="InterPro" id="IPR000485">
    <property type="entry name" value="AsnC-type_HTH_dom"/>
</dbReference>
<feature type="domain" description="HTH asnC-type" evidence="4">
    <location>
        <begin position="4"/>
        <end position="65"/>
    </location>
</feature>
<dbReference type="SMART" id="SM00344">
    <property type="entry name" value="HTH_ASNC"/>
    <property type="match status" value="1"/>
</dbReference>
<dbReference type="InterPro" id="IPR036390">
    <property type="entry name" value="WH_DNA-bd_sf"/>
</dbReference>
<gene>
    <name evidence="5" type="ORF">GCM10009554_48730</name>
</gene>
<comment type="caution">
    <text evidence="5">The sequence shown here is derived from an EMBL/GenBank/DDBJ whole genome shotgun (WGS) entry which is preliminary data.</text>
</comment>
<dbReference type="PANTHER" id="PTHR30154">
    <property type="entry name" value="LEUCINE-RESPONSIVE REGULATORY PROTEIN"/>
    <property type="match status" value="1"/>
</dbReference>
<keyword evidence="1" id="KW-0805">Transcription regulation</keyword>
<sequence>MIQLDDIDWQIIAALQDDARMGYRELGRQVSLTAPAVTSRVRRLEEAGVILGYSARIDPAAVGYGIEGFIHIASGGRRQSYAIAAQAEAEPRVLEDHRVAGQSDHIIRVVAESLSALEPFVDALNDDGRPVTSLVFSSPKRWSPIPRPQAL</sequence>
<dbReference type="Gene3D" id="1.10.10.10">
    <property type="entry name" value="Winged helix-like DNA-binding domain superfamily/Winged helix DNA-binding domain"/>
    <property type="match status" value="1"/>
</dbReference>
<dbReference type="SUPFAM" id="SSF46785">
    <property type="entry name" value="Winged helix' DNA-binding domain"/>
    <property type="match status" value="1"/>
</dbReference>
<name>A0ABN1QZP2_9ACTN</name>
<evidence type="ECO:0000256" key="2">
    <source>
        <dbReference type="ARBA" id="ARBA00023125"/>
    </source>
</evidence>
<dbReference type="SUPFAM" id="SSF54909">
    <property type="entry name" value="Dimeric alpha+beta barrel"/>
    <property type="match status" value="1"/>
</dbReference>
<dbReference type="InterPro" id="IPR011008">
    <property type="entry name" value="Dimeric_a/b-barrel"/>
</dbReference>
<keyword evidence="6" id="KW-1185">Reference proteome</keyword>
<dbReference type="PANTHER" id="PTHR30154:SF53">
    <property type="entry name" value="HTH-TYPE TRANSCRIPTIONAL REGULATOR LRPC"/>
    <property type="match status" value="1"/>
</dbReference>
<dbReference type="EMBL" id="BAAAHK010000012">
    <property type="protein sequence ID" value="GAA0949737.1"/>
    <property type="molecule type" value="Genomic_DNA"/>
</dbReference>
<dbReference type="InterPro" id="IPR036388">
    <property type="entry name" value="WH-like_DNA-bd_sf"/>
</dbReference>
<protein>
    <submittedName>
        <fullName evidence="5">Lrp/AsnC family transcriptional regulator</fullName>
    </submittedName>
</protein>
<dbReference type="InterPro" id="IPR011991">
    <property type="entry name" value="ArsR-like_HTH"/>
</dbReference>
<dbReference type="RefSeq" id="WP_343974405.1">
    <property type="nucleotide sequence ID" value="NZ_BAAAHK010000012.1"/>
</dbReference>
<keyword evidence="2" id="KW-0238">DNA-binding</keyword>
<dbReference type="Proteomes" id="UP001500542">
    <property type="component" value="Unassembled WGS sequence"/>
</dbReference>
<dbReference type="CDD" id="cd00090">
    <property type="entry name" value="HTH_ARSR"/>
    <property type="match status" value="1"/>
</dbReference>
<dbReference type="Pfam" id="PF01037">
    <property type="entry name" value="AsnC_trans_reg"/>
    <property type="match status" value="1"/>
</dbReference>
<keyword evidence="3" id="KW-0804">Transcription</keyword>
<dbReference type="Pfam" id="PF13404">
    <property type="entry name" value="HTH_AsnC-type"/>
    <property type="match status" value="1"/>
</dbReference>
<dbReference type="PROSITE" id="PS50956">
    <property type="entry name" value="HTH_ASNC_2"/>
    <property type="match status" value="1"/>
</dbReference>
<proteinExistence type="predicted"/>
<accession>A0ABN1QZP2</accession>
<evidence type="ECO:0000256" key="1">
    <source>
        <dbReference type="ARBA" id="ARBA00023015"/>
    </source>
</evidence>
<evidence type="ECO:0000259" key="4">
    <source>
        <dbReference type="PROSITE" id="PS50956"/>
    </source>
</evidence>
<dbReference type="Gene3D" id="3.30.70.920">
    <property type="match status" value="1"/>
</dbReference>
<dbReference type="InterPro" id="IPR019888">
    <property type="entry name" value="Tscrpt_reg_AsnC-like"/>
</dbReference>
<dbReference type="InterPro" id="IPR019887">
    <property type="entry name" value="Tscrpt_reg_AsnC/Lrp_C"/>
</dbReference>
<organism evidence="5 6">
    <name type="scientific">Kribbella koreensis</name>
    <dbReference type="NCBI Taxonomy" id="57909"/>
    <lineage>
        <taxon>Bacteria</taxon>
        <taxon>Bacillati</taxon>
        <taxon>Actinomycetota</taxon>
        <taxon>Actinomycetes</taxon>
        <taxon>Propionibacteriales</taxon>
        <taxon>Kribbellaceae</taxon>
        <taxon>Kribbella</taxon>
    </lineage>
</organism>
<reference evidence="5 6" key="1">
    <citation type="journal article" date="2019" name="Int. J. Syst. Evol. Microbiol.">
        <title>The Global Catalogue of Microorganisms (GCM) 10K type strain sequencing project: providing services to taxonomists for standard genome sequencing and annotation.</title>
        <authorList>
            <consortium name="The Broad Institute Genomics Platform"/>
            <consortium name="The Broad Institute Genome Sequencing Center for Infectious Disease"/>
            <person name="Wu L."/>
            <person name="Ma J."/>
        </authorList>
    </citation>
    <scope>NUCLEOTIDE SEQUENCE [LARGE SCALE GENOMIC DNA]</scope>
    <source>
        <strain evidence="5 6">JCM 10977</strain>
    </source>
</reference>